<keyword evidence="1" id="KW-0175">Coiled coil</keyword>
<evidence type="ECO:0000256" key="1">
    <source>
        <dbReference type="SAM" id="Coils"/>
    </source>
</evidence>
<feature type="coiled-coil region" evidence="1">
    <location>
        <begin position="125"/>
        <end position="152"/>
    </location>
</feature>
<comment type="caution">
    <text evidence="2">The sequence shown here is derived from an EMBL/GenBank/DDBJ whole genome shotgun (WGS) entry which is preliminary data.</text>
</comment>
<reference evidence="2 3" key="1">
    <citation type="submission" date="2024-10" db="EMBL/GenBank/DDBJ databases">
        <title>Aeromonas and Pseudomonas from the Cagarras Archipelago, Rio de Janeiro, Brazil.</title>
        <authorList>
            <person name="Canellas A.L.B."/>
            <person name="Laport M.S."/>
        </authorList>
    </citation>
    <scope>NUCLEOTIDE SEQUENCE [LARGE SCALE GENOMIC DNA]</scope>
    <source>
        <strain evidence="2 3">CPF-4</strain>
    </source>
</reference>
<dbReference type="EMBL" id="JBINXB010000002">
    <property type="protein sequence ID" value="MFH6564897.1"/>
    <property type="molecule type" value="Genomic_DNA"/>
</dbReference>
<organism evidence="2 3">
    <name type="scientific">Pseudomonas kulmbachensis</name>
    <dbReference type="NCBI Taxonomy" id="3043408"/>
    <lineage>
        <taxon>Bacteria</taxon>
        <taxon>Pseudomonadati</taxon>
        <taxon>Pseudomonadota</taxon>
        <taxon>Gammaproteobacteria</taxon>
        <taxon>Pseudomonadales</taxon>
        <taxon>Pseudomonadaceae</taxon>
        <taxon>Pseudomonas</taxon>
    </lineage>
</organism>
<protein>
    <submittedName>
        <fullName evidence="2">Uncharacterized protein</fullName>
    </submittedName>
</protein>
<accession>A0ABW7LT64</accession>
<evidence type="ECO:0000313" key="2">
    <source>
        <dbReference type="EMBL" id="MFH6564897.1"/>
    </source>
</evidence>
<dbReference type="Proteomes" id="UP001609821">
    <property type="component" value="Unassembled WGS sequence"/>
</dbReference>
<name>A0ABW7LT64_9PSED</name>
<sequence>MELIYSAQKSGFDPQKRYRNPEHFDRPEAGVTGVVVVGEWPKVVDAYESVGVEVLELEAGPRRALMVADQTALDQEELIGKLRAESGAIRVLIESAEGLIPLEHPEAGELPIRLFDALSGIHQGIAGIKAERDSLTAENESLRGEVAGLKAAASKSVDESAEIEALKAALDTAKVSYRANASKEALQKQVAELAGS</sequence>
<evidence type="ECO:0000313" key="3">
    <source>
        <dbReference type="Proteomes" id="UP001609821"/>
    </source>
</evidence>
<gene>
    <name evidence="2" type="ORF">ACHMWK_02730</name>
</gene>
<keyword evidence="3" id="KW-1185">Reference proteome</keyword>
<dbReference type="RefSeq" id="WP_395246537.1">
    <property type="nucleotide sequence ID" value="NZ_JBINXA010000003.1"/>
</dbReference>
<proteinExistence type="predicted"/>